<dbReference type="GO" id="GO:0004553">
    <property type="term" value="F:hydrolase activity, hydrolyzing O-glycosyl compounds"/>
    <property type="evidence" value="ECO:0007669"/>
    <property type="project" value="InterPro"/>
</dbReference>
<reference evidence="6 7" key="1">
    <citation type="submission" date="2019-11" db="EMBL/GenBank/DDBJ databases">
        <authorList>
            <person name="Lang L."/>
        </authorList>
    </citation>
    <scope>NUCLEOTIDE SEQUENCE [LARGE SCALE GENOMIC DNA]</scope>
    <source>
        <strain evidence="6 7">YIM 132242</strain>
    </source>
</reference>
<dbReference type="EMBL" id="WMBT01000002">
    <property type="protein sequence ID" value="MTD99825.1"/>
    <property type="molecule type" value="Genomic_DNA"/>
</dbReference>
<feature type="domain" description="Glycoside hydrolase family 5" evidence="5">
    <location>
        <begin position="102"/>
        <end position="347"/>
    </location>
</feature>
<keyword evidence="2 3" id="KW-0326">Glycosidase</keyword>
<proteinExistence type="inferred from homology"/>
<comment type="caution">
    <text evidence="6">The sequence shown here is derived from an EMBL/GenBank/DDBJ whole genome shotgun (WGS) entry which is preliminary data.</text>
</comment>
<evidence type="ECO:0000313" key="6">
    <source>
        <dbReference type="EMBL" id="MTD99825.1"/>
    </source>
</evidence>
<dbReference type="AlphaFoldDB" id="A0A6L6HKZ8"/>
<sequence>MHRLPHRQTGCPMNSPTRPQSRIMPRMAFFPRFPRSARSGGADVARRVAHRLHHDIVAGLAAFAFVLGTLAGESAAQPSAIPDDTLGLAVALDTLRWQDSLDLRAEFADYASMGVRWLRTDLYWASVQADGPDSYDWRDMDRIIDLAGVFGIRVLPVVGSTPEWAWQDPERPSPPRDPQDFGRFLKAAVARYAPRGIHTWEIWNEPNLEGPFPPRPDAAAYAALLKEGSAAIRAADPGATIILGGLAAATRTNLWGEPPAIAAVEFLETVYAEGAGDSFDAVAFHPYTGADLPDLRARGNSWGLMAGPLRAVMAEHGDEAKAIWITEYGAPTNEANGGVSEARQAELLAASVALARETPWLGPLFWYSYRDRGTDPEDREDWFGLIAGDDRPKPAREVLESILSEQP</sequence>
<dbReference type="InterPro" id="IPR001547">
    <property type="entry name" value="Glyco_hydro_5"/>
</dbReference>
<evidence type="ECO:0000256" key="1">
    <source>
        <dbReference type="ARBA" id="ARBA00022801"/>
    </source>
</evidence>
<dbReference type="Gene3D" id="3.20.20.80">
    <property type="entry name" value="Glycosidases"/>
    <property type="match status" value="1"/>
</dbReference>
<comment type="similarity">
    <text evidence="3">Belongs to the glycosyl hydrolase 5 (cellulase A) family.</text>
</comment>
<dbReference type="PANTHER" id="PTHR12631:SF10">
    <property type="entry name" value="BETA-XYLOSIDASE-LIKE PROTEIN-RELATED"/>
    <property type="match status" value="1"/>
</dbReference>
<feature type="compositionally biased region" description="Polar residues" evidence="4">
    <location>
        <begin position="11"/>
        <end position="20"/>
    </location>
</feature>
<organism evidence="6 7">
    <name type="scientific">Paracoccus lichenicola</name>
    <dbReference type="NCBI Taxonomy" id="2665644"/>
    <lineage>
        <taxon>Bacteria</taxon>
        <taxon>Pseudomonadati</taxon>
        <taxon>Pseudomonadota</taxon>
        <taxon>Alphaproteobacteria</taxon>
        <taxon>Rhodobacterales</taxon>
        <taxon>Paracoccaceae</taxon>
        <taxon>Paracoccus</taxon>
    </lineage>
</organism>
<evidence type="ECO:0000256" key="2">
    <source>
        <dbReference type="ARBA" id="ARBA00023295"/>
    </source>
</evidence>
<keyword evidence="1 3" id="KW-0378">Hydrolase</keyword>
<name>A0A6L6HKZ8_9RHOB</name>
<keyword evidence="7" id="KW-1185">Reference proteome</keyword>
<feature type="region of interest" description="Disordered" evidence="4">
    <location>
        <begin position="1"/>
        <end position="21"/>
    </location>
</feature>
<protein>
    <submittedName>
        <fullName evidence="6">Cellulase family glycosylhydrolase</fullName>
    </submittedName>
</protein>
<dbReference type="PANTHER" id="PTHR12631">
    <property type="entry name" value="ALPHA-L-IDURONIDASE"/>
    <property type="match status" value="1"/>
</dbReference>
<dbReference type="Pfam" id="PF00150">
    <property type="entry name" value="Cellulase"/>
    <property type="match status" value="1"/>
</dbReference>
<gene>
    <name evidence="6" type="ORF">GIY56_05970</name>
</gene>
<evidence type="ECO:0000313" key="7">
    <source>
        <dbReference type="Proteomes" id="UP000481417"/>
    </source>
</evidence>
<evidence type="ECO:0000256" key="4">
    <source>
        <dbReference type="SAM" id="MobiDB-lite"/>
    </source>
</evidence>
<dbReference type="InterPro" id="IPR051923">
    <property type="entry name" value="Glycosyl_Hydrolase_39"/>
</dbReference>
<accession>A0A6L6HKZ8</accession>
<dbReference type="GO" id="GO:0000272">
    <property type="term" value="P:polysaccharide catabolic process"/>
    <property type="evidence" value="ECO:0007669"/>
    <property type="project" value="InterPro"/>
</dbReference>
<dbReference type="InterPro" id="IPR017853">
    <property type="entry name" value="GH"/>
</dbReference>
<dbReference type="SUPFAM" id="SSF51445">
    <property type="entry name" value="(Trans)glycosidases"/>
    <property type="match status" value="1"/>
</dbReference>
<evidence type="ECO:0000256" key="3">
    <source>
        <dbReference type="RuleBase" id="RU361153"/>
    </source>
</evidence>
<dbReference type="Proteomes" id="UP000481417">
    <property type="component" value="Unassembled WGS sequence"/>
</dbReference>
<evidence type="ECO:0000259" key="5">
    <source>
        <dbReference type="Pfam" id="PF00150"/>
    </source>
</evidence>